<feature type="domain" description="Alpha/beta hydrolase fold-5" evidence="2">
    <location>
        <begin position="75"/>
        <end position="236"/>
    </location>
</feature>
<accession>A0A0R2KAD2</accession>
<organism evidence="3 4">
    <name type="scientific">Pediococcus ethanolidurans</name>
    <dbReference type="NCBI Taxonomy" id="319653"/>
    <lineage>
        <taxon>Bacteria</taxon>
        <taxon>Bacillati</taxon>
        <taxon>Bacillota</taxon>
        <taxon>Bacilli</taxon>
        <taxon>Lactobacillales</taxon>
        <taxon>Lactobacillaceae</taxon>
        <taxon>Pediococcus</taxon>
    </lineage>
</organism>
<dbReference type="STRING" id="319653.SAMN04487973_10473"/>
<protein>
    <recommendedName>
        <fullName evidence="2">Alpha/beta hydrolase fold-5 domain-containing protein</fullName>
    </recommendedName>
</protein>
<gene>
    <name evidence="3" type="ORF">IV87_GL001301</name>
</gene>
<dbReference type="SUPFAM" id="SSF53474">
    <property type="entry name" value="alpha/beta-Hydrolases"/>
    <property type="match status" value="1"/>
</dbReference>
<feature type="transmembrane region" description="Helical" evidence="1">
    <location>
        <begin position="20"/>
        <end position="38"/>
    </location>
</feature>
<evidence type="ECO:0000256" key="1">
    <source>
        <dbReference type="SAM" id="Phobius"/>
    </source>
</evidence>
<evidence type="ECO:0000313" key="4">
    <source>
        <dbReference type="Proteomes" id="UP000051749"/>
    </source>
</evidence>
<keyword evidence="1" id="KW-1133">Transmembrane helix</keyword>
<dbReference type="Pfam" id="PF12695">
    <property type="entry name" value="Abhydrolase_5"/>
    <property type="match status" value="1"/>
</dbReference>
<reference evidence="3 4" key="1">
    <citation type="journal article" date="2015" name="Genome Announc.">
        <title>Expanding the biotechnology potential of lactobacilli through comparative genomics of 213 strains and associated genera.</title>
        <authorList>
            <person name="Sun Z."/>
            <person name="Harris H.M."/>
            <person name="McCann A."/>
            <person name="Guo C."/>
            <person name="Argimon S."/>
            <person name="Zhang W."/>
            <person name="Yang X."/>
            <person name="Jeffery I.B."/>
            <person name="Cooney J.C."/>
            <person name="Kagawa T.F."/>
            <person name="Liu W."/>
            <person name="Song Y."/>
            <person name="Salvetti E."/>
            <person name="Wrobel A."/>
            <person name="Rasinkangas P."/>
            <person name="Parkhill J."/>
            <person name="Rea M.C."/>
            <person name="O'Sullivan O."/>
            <person name="Ritari J."/>
            <person name="Douillard F.P."/>
            <person name="Paul Ross R."/>
            <person name="Yang R."/>
            <person name="Briner A.E."/>
            <person name="Felis G.E."/>
            <person name="de Vos W.M."/>
            <person name="Barrangou R."/>
            <person name="Klaenhammer T.R."/>
            <person name="Caufield P.W."/>
            <person name="Cui Y."/>
            <person name="Zhang H."/>
            <person name="O'Toole P.W."/>
        </authorList>
    </citation>
    <scope>NUCLEOTIDE SEQUENCE [LARGE SCALE GENOMIC DNA]</scope>
    <source>
        <strain evidence="3 4">DSM 22301</strain>
    </source>
</reference>
<dbReference type="PATRIC" id="fig|319653.3.peg.1318"/>
<dbReference type="Gene3D" id="3.40.50.1820">
    <property type="entry name" value="alpha/beta hydrolase"/>
    <property type="match status" value="1"/>
</dbReference>
<sequence>MIRTCLSSEEDFIMKKKTKVELSLIIGVILILVGWLFLRSQIYQPSLEAKKAAEQTTVMRNNLVFQAKLSKAPMVIFYPGALVEPKSYSIWAKKLSAAGYPVYIVRFPMDLAVLAPNKANEVRNKNDRDYVIGGHSLGGVMASRYAQKHQKNLKGVFFLASYPDKKGSLKKISIPVLSITASRDGVLNKKAYKKAKQWLPTRTTFEVIKGGNHAGFGSYGKQKGDRKATISTAEQQQEIARYLINWLKNIK</sequence>
<dbReference type="InterPro" id="IPR029059">
    <property type="entry name" value="AB_hydrolase_5"/>
</dbReference>
<dbReference type="AlphaFoldDB" id="A0A0R2KAD2"/>
<dbReference type="Proteomes" id="UP000051749">
    <property type="component" value="Unassembled WGS sequence"/>
</dbReference>
<proteinExistence type="predicted"/>
<dbReference type="GO" id="GO:0016787">
    <property type="term" value="F:hydrolase activity"/>
    <property type="evidence" value="ECO:0007669"/>
    <property type="project" value="InterPro"/>
</dbReference>
<dbReference type="InterPro" id="IPR029058">
    <property type="entry name" value="AB_hydrolase_fold"/>
</dbReference>
<comment type="caution">
    <text evidence="3">The sequence shown here is derived from an EMBL/GenBank/DDBJ whole genome shotgun (WGS) entry which is preliminary data.</text>
</comment>
<dbReference type="EMBL" id="JQBY01000003">
    <property type="protein sequence ID" value="KRN83268.1"/>
    <property type="molecule type" value="Genomic_DNA"/>
</dbReference>
<evidence type="ECO:0000259" key="2">
    <source>
        <dbReference type="Pfam" id="PF12695"/>
    </source>
</evidence>
<name>A0A0R2KAD2_9LACO</name>
<keyword evidence="1" id="KW-0472">Membrane</keyword>
<keyword evidence="1" id="KW-0812">Transmembrane</keyword>
<evidence type="ECO:0000313" key="3">
    <source>
        <dbReference type="EMBL" id="KRN83268.1"/>
    </source>
</evidence>